<reference evidence="1" key="1">
    <citation type="submission" date="2022-10" db="EMBL/GenBank/DDBJ databases">
        <title>Tapping the CABI collections for fungal endophytes: first genome assemblies for Collariella, Neodidymelliopsis, Ascochyta clinopodiicola, Didymella pomorum, Didymosphaeria variabile, Neocosmospora piperis and Neocucurbitaria cava.</title>
        <authorList>
            <person name="Hill R."/>
        </authorList>
    </citation>
    <scope>NUCLEOTIDE SEQUENCE</scope>
    <source>
        <strain evidence="1">IMI 355091</strain>
    </source>
</reference>
<dbReference type="AlphaFoldDB" id="A0A9W8Z913"/>
<protein>
    <submittedName>
        <fullName evidence="1">Uncharacterized protein</fullName>
    </submittedName>
</protein>
<sequence length="182" mass="20483">MARDNTLSSPKDLLRVDVDTGEERERLTIFHLTTTTGSRSSKHQYRYKRRCRTPCRTPLLLSNDPGRRYWSPQAPLGNMDTLEGTTRGGPQGGLLEKCNVYDGPGYGAKRIPVKQAEEMLDVTTVPDDLLRMDPDTGADVFDLKTEGRDGWVERFGKAKHHGFMTYGGTVVVYQYGGGHWLF</sequence>
<evidence type="ECO:0000313" key="2">
    <source>
        <dbReference type="Proteomes" id="UP001140510"/>
    </source>
</evidence>
<organism evidence="1 2">
    <name type="scientific">Didymella pomorum</name>
    <dbReference type="NCBI Taxonomy" id="749634"/>
    <lineage>
        <taxon>Eukaryota</taxon>
        <taxon>Fungi</taxon>
        <taxon>Dikarya</taxon>
        <taxon>Ascomycota</taxon>
        <taxon>Pezizomycotina</taxon>
        <taxon>Dothideomycetes</taxon>
        <taxon>Pleosporomycetidae</taxon>
        <taxon>Pleosporales</taxon>
        <taxon>Pleosporineae</taxon>
        <taxon>Didymellaceae</taxon>
        <taxon>Didymella</taxon>
    </lineage>
</organism>
<keyword evidence="2" id="KW-1185">Reference proteome</keyword>
<proteinExistence type="predicted"/>
<accession>A0A9W8Z913</accession>
<dbReference type="EMBL" id="JAPEVA010000089">
    <property type="protein sequence ID" value="KAJ4400434.1"/>
    <property type="molecule type" value="Genomic_DNA"/>
</dbReference>
<dbReference type="Proteomes" id="UP001140510">
    <property type="component" value="Unassembled WGS sequence"/>
</dbReference>
<gene>
    <name evidence="1" type="ORF">N0V91_008688</name>
</gene>
<evidence type="ECO:0000313" key="1">
    <source>
        <dbReference type="EMBL" id="KAJ4400434.1"/>
    </source>
</evidence>
<name>A0A9W8Z913_9PLEO</name>
<comment type="caution">
    <text evidence="1">The sequence shown here is derived from an EMBL/GenBank/DDBJ whole genome shotgun (WGS) entry which is preliminary data.</text>
</comment>